<comment type="caution">
    <text evidence="2">The sequence shown here is derived from an EMBL/GenBank/DDBJ whole genome shotgun (WGS) entry which is preliminary data.</text>
</comment>
<feature type="transmembrane region" description="Helical" evidence="1">
    <location>
        <begin position="369"/>
        <end position="393"/>
    </location>
</feature>
<protein>
    <submittedName>
        <fullName evidence="2">Uncharacterized protein</fullName>
    </submittedName>
</protein>
<evidence type="ECO:0000313" key="2">
    <source>
        <dbReference type="EMBL" id="GAB1317984.1"/>
    </source>
</evidence>
<proteinExistence type="predicted"/>
<sequence>MVAPKPIVNHYRVNKTFVAAAETKALIWDSSLPGEQEEVLNNDDLRQRLTSLSSIWKHDGEMTAGVDARFVLVTTSGATTRATSPLQIQRDTLQYLVDLAGFEKTSTEEFLKNWLPFHGYSYGYDDNDKPCYMTIVLRLPRHRENIFCLMRIHLRTLNTFVFLSCLEPSDSTSLRQHLLGHSPLLRCHPLHLLPLLYSHRYHKWSDWFAELWRDIAEIEALTKMGHPLWVIDDIEAERVRTLSNVNALLAHLYGINLEMTHSQTVMTFARRLGTFCGEAMDELEKKRGELDLEGVKMRKITRRERAVWEESVTTTRVRFEAVGDRLIELKERLVGQINVVYNMIDRRDSEVNLTVARLQSHDSRTVKGIAVLTLLFLPSTLIATIWTTNIIHIEGERNWQAYLGASIVLTLLVFLGWMLYVRWSKRRQGKHWPIRATIGNLNFSAA</sequence>
<dbReference type="GeneID" id="98178937"/>
<dbReference type="Gene3D" id="1.20.58.340">
    <property type="entry name" value="Magnesium transport protein CorA, transmembrane region"/>
    <property type="match status" value="1"/>
</dbReference>
<evidence type="ECO:0000256" key="1">
    <source>
        <dbReference type="SAM" id="Phobius"/>
    </source>
</evidence>
<keyword evidence="3" id="KW-1185">Reference proteome</keyword>
<name>A0ABQ0GJW1_9PEZI</name>
<dbReference type="RefSeq" id="XP_070919715.1">
    <property type="nucleotide sequence ID" value="XM_071063614.1"/>
</dbReference>
<feature type="transmembrane region" description="Helical" evidence="1">
    <location>
        <begin position="399"/>
        <end position="421"/>
    </location>
</feature>
<dbReference type="Proteomes" id="UP001628179">
    <property type="component" value="Unassembled WGS sequence"/>
</dbReference>
<reference evidence="2 3" key="1">
    <citation type="submission" date="2024-09" db="EMBL/GenBank/DDBJ databases">
        <title>Itraconazole resistance in Madurella fahalii resulting from another homologue of gene encoding cytochrome P450 14-alpha sterol demethylase (CYP51).</title>
        <authorList>
            <person name="Yoshioka I."/>
            <person name="Fahal A.H."/>
            <person name="Kaneko S."/>
            <person name="Yaguchi T."/>
        </authorList>
    </citation>
    <scope>NUCLEOTIDE SEQUENCE [LARGE SCALE GENOMIC DNA]</scope>
    <source>
        <strain evidence="2 3">IFM 68171</strain>
    </source>
</reference>
<dbReference type="EMBL" id="BAAFSV010000004">
    <property type="protein sequence ID" value="GAB1317984.1"/>
    <property type="molecule type" value="Genomic_DNA"/>
</dbReference>
<keyword evidence="1" id="KW-0472">Membrane</keyword>
<keyword evidence="1" id="KW-1133">Transmembrane helix</keyword>
<accession>A0ABQ0GJW1</accession>
<gene>
    <name evidence="2" type="ORF">MFIFM68171_08194</name>
</gene>
<keyword evidence="1" id="KW-0812">Transmembrane</keyword>
<organism evidence="2 3">
    <name type="scientific">Madurella fahalii</name>
    <dbReference type="NCBI Taxonomy" id="1157608"/>
    <lineage>
        <taxon>Eukaryota</taxon>
        <taxon>Fungi</taxon>
        <taxon>Dikarya</taxon>
        <taxon>Ascomycota</taxon>
        <taxon>Pezizomycotina</taxon>
        <taxon>Sordariomycetes</taxon>
        <taxon>Sordariomycetidae</taxon>
        <taxon>Sordariales</taxon>
        <taxon>Sordariales incertae sedis</taxon>
        <taxon>Madurella</taxon>
    </lineage>
</organism>
<evidence type="ECO:0000313" key="3">
    <source>
        <dbReference type="Proteomes" id="UP001628179"/>
    </source>
</evidence>